<dbReference type="PANTHER" id="PTHR12526">
    <property type="entry name" value="GLYCOSYLTRANSFERASE"/>
    <property type="match status" value="1"/>
</dbReference>
<dbReference type="PANTHER" id="PTHR12526:SF630">
    <property type="entry name" value="GLYCOSYLTRANSFERASE"/>
    <property type="match status" value="1"/>
</dbReference>
<dbReference type="AlphaFoldDB" id="A0A0C1F931"/>
<sequence length="359" mass="41476">MKKISILLILPDLETGGAERIVTTIANHLPREKFEPKILLLRKEGGYLEFLKDDIEIIDLKTPRIRHSLLPILKEIRKREPDIVFSGFGEVNAYLALFIKFFPKIKFIARETNVVSQHVTRKEIRFFYKFYNNYDKIICQSDDMQNDLIENFKIKKEKLIKINNPVDFDFIEEKLAFSEKPESFKNNFNNIVAIGNLSSRKGFDNLLKVFSHLKNEKILLHILGDGRDRELLHKMKSDLGLENVIFHGQQKNPYQFLKFADLFILSSRYEGFPNVLLEAGACGTYSLANNCLGGITEIIQPGINGEISNIENHQEFADKIFSILEETHDSGAIKNSISSRFSKEIILDKYENIFKEIVI</sequence>
<dbReference type="Pfam" id="PF00534">
    <property type="entry name" value="Glycos_transf_1"/>
    <property type="match status" value="1"/>
</dbReference>
<evidence type="ECO:0000259" key="1">
    <source>
        <dbReference type="Pfam" id="PF00534"/>
    </source>
</evidence>
<evidence type="ECO:0000259" key="2">
    <source>
        <dbReference type="Pfam" id="PF13439"/>
    </source>
</evidence>
<reference evidence="3 4" key="1">
    <citation type="submission" date="2014-10" db="EMBL/GenBank/DDBJ databases">
        <title>Kaistella jeonii genome.</title>
        <authorList>
            <person name="Clayton J.T."/>
            <person name="Newman J.D."/>
        </authorList>
    </citation>
    <scope>NUCLEOTIDE SEQUENCE [LARGE SCALE GENOMIC DNA]</scope>
    <source>
        <strain evidence="3 4">DSM 17048</strain>
    </source>
</reference>
<dbReference type="InterPro" id="IPR001296">
    <property type="entry name" value="Glyco_trans_1"/>
</dbReference>
<dbReference type="STRING" id="266749.SAMN05421876_10812"/>
<dbReference type="SUPFAM" id="SSF53756">
    <property type="entry name" value="UDP-Glycosyltransferase/glycogen phosphorylase"/>
    <property type="match status" value="1"/>
</dbReference>
<comment type="caution">
    <text evidence="3">The sequence shown here is derived from an EMBL/GenBank/DDBJ whole genome shotgun (WGS) entry which is preliminary data.</text>
</comment>
<dbReference type="GO" id="GO:0016757">
    <property type="term" value="F:glycosyltransferase activity"/>
    <property type="evidence" value="ECO:0007669"/>
    <property type="project" value="InterPro"/>
</dbReference>
<organism evidence="3 4">
    <name type="scientific">Kaistella jeonii</name>
    <dbReference type="NCBI Taxonomy" id="266749"/>
    <lineage>
        <taxon>Bacteria</taxon>
        <taxon>Pseudomonadati</taxon>
        <taxon>Bacteroidota</taxon>
        <taxon>Flavobacteriia</taxon>
        <taxon>Flavobacteriales</taxon>
        <taxon>Weeksellaceae</taxon>
        <taxon>Chryseobacterium group</taxon>
        <taxon>Kaistella</taxon>
    </lineage>
</organism>
<name>A0A0C1F931_9FLAO</name>
<dbReference type="Gene3D" id="3.40.50.2000">
    <property type="entry name" value="Glycogen Phosphorylase B"/>
    <property type="match status" value="2"/>
</dbReference>
<feature type="domain" description="Glycosyltransferase subfamily 4-like N-terminal" evidence="2">
    <location>
        <begin position="16"/>
        <end position="169"/>
    </location>
</feature>
<dbReference type="CDD" id="cd03811">
    <property type="entry name" value="GT4_GT28_WabH-like"/>
    <property type="match status" value="1"/>
</dbReference>
<evidence type="ECO:0000313" key="4">
    <source>
        <dbReference type="Proteomes" id="UP000031473"/>
    </source>
</evidence>
<dbReference type="OrthoDB" id="791981at2"/>
<dbReference type="EMBL" id="JSYL01000007">
    <property type="protein sequence ID" value="KIA88418.1"/>
    <property type="molecule type" value="Genomic_DNA"/>
</dbReference>
<dbReference type="Proteomes" id="UP000031473">
    <property type="component" value="Unassembled WGS sequence"/>
</dbReference>
<evidence type="ECO:0000313" key="3">
    <source>
        <dbReference type="EMBL" id="KIA88418.1"/>
    </source>
</evidence>
<keyword evidence="3" id="KW-0808">Transferase</keyword>
<proteinExistence type="predicted"/>
<gene>
    <name evidence="3" type="ORF">OA86_10270</name>
</gene>
<accession>A0A0C1F931</accession>
<feature type="domain" description="Glycosyl transferase family 1" evidence="1">
    <location>
        <begin position="181"/>
        <end position="327"/>
    </location>
</feature>
<dbReference type="RefSeq" id="WP_039352619.1">
    <property type="nucleotide sequence ID" value="NZ_FOLA01000008.1"/>
</dbReference>
<dbReference type="InterPro" id="IPR028098">
    <property type="entry name" value="Glyco_trans_4-like_N"/>
</dbReference>
<dbReference type="Pfam" id="PF13439">
    <property type="entry name" value="Glyco_transf_4"/>
    <property type="match status" value="1"/>
</dbReference>
<keyword evidence="4" id="KW-1185">Reference proteome</keyword>
<protein>
    <submittedName>
        <fullName evidence="3">Glycosyl transferase family 1</fullName>
    </submittedName>
</protein>